<evidence type="ECO:0000313" key="3">
    <source>
        <dbReference type="Proteomes" id="UP000236178"/>
    </source>
</evidence>
<organism evidence="2 3">
    <name type="scientific">Streptomyces populi</name>
    <dbReference type="NCBI Taxonomy" id="2058924"/>
    <lineage>
        <taxon>Bacteria</taxon>
        <taxon>Bacillati</taxon>
        <taxon>Actinomycetota</taxon>
        <taxon>Actinomycetes</taxon>
        <taxon>Kitasatosporales</taxon>
        <taxon>Streptomycetaceae</taxon>
        <taxon>Streptomyces</taxon>
    </lineage>
</organism>
<evidence type="ECO:0000313" key="2">
    <source>
        <dbReference type="EMBL" id="PKT71232.1"/>
    </source>
</evidence>
<feature type="region of interest" description="Disordered" evidence="1">
    <location>
        <begin position="330"/>
        <end position="352"/>
    </location>
</feature>
<evidence type="ECO:0000256" key="1">
    <source>
        <dbReference type="SAM" id="MobiDB-lite"/>
    </source>
</evidence>
<proteinExistence type="predicted"/>
<protein>
    <submittedName>
        <fullName evidence="2">Dehydrogenase</fullName>
    </submittedName>
</protein>
<reference evidence="2 3" key="1">
    <citation type="submission" date="2017-12" db="EMBL/GenBank/DDBJ databases">
        <title>Streptomyces populusis sp. nov., a novel endophytic actinobacterium isolated from stems of Populus adenopoda Maxim.</title>
        <authorList>
            <person name="Wang Z."/>
        </authorList>
    </citation>
    <scope>NUCLEOTIDE SEQUENCE [LARGE SCALE GENOMIC DNA]</scope>
    <source>
        <strain evidence="2 3">A249</strain>
    </source>
</reference>
<dbReference type="InterPro" id="IPR036291">
    <property type="entry name" value="NAD(P)-bd_dom_sf"/>
</dbReference>
<dbReference type="EMBL" id="PJOS01000037">
    <property type="protein sequence ID" value="PKT71232.1"/>
    <property type="molecule type" value="Genomic_DNA"/>
</dbReference>
<comment type="caution">
    <text evidence="2">The sequence shown here is derived from an EMBL/GenBank/DDBJ whole genome shotgun (WGS) entry which is preliminary data.</text>
</comment>
<dbReference type="Gene3D" id="3.40.50.720">
    <property type="entry name" value="NAD(P)-binding Rossmann-like Domain"/>
    <property type="match status" value="1"/>
</dbReference>
<name>A0A2I0SMR9_9ACTN</name>
<dbReference type="InterPro" id="IPR052992">
    <property type="entry name" value="SDR_member_12"/>
</dbReference>
<dbReference type="OrthoDB" id="3237043at2"/>
<gene>
    <name evidence="2" type="ORF">CW362_20120</name>
</gene>
<accession>A0A2I0SMR9</accession>
<dbReference type="Pfam" id="PF00106">
    <property type="entry name" value="adh_short"/>
    <property type="match status" value="1"/>
</dbReference>
<dbReference type="PRINTS" id="PR00081">
    <property type="entry name" value="GDHRDH"/>
</dbReference>
<dbReference type="PANTHER" id="PTHR44656">
    <property type="entry name" value="DEHYDROGENASE/REDUCTASE SDR FAMILY MEMBER 12"/>
    <property type="match status" value="1"/>
</dbReference>
<dbReference type="AlphaFoldDB" id="A0A2I0SMR9"/>
<keyword evidence="3" id="KW-1185">Reference proteome</keyword>
<sequence length="369" mass="40726">MIQPTGRLWPVLEAEERVHRRAVDRTQHLAFAPALSGVASSAVDTRRGMNLTQVVDTVLDRSIALGYGSPGLRLRRRMPGWPADGRRMDGRVVIVTGAASGIGLAAAVGFARLGAQVHVLARNRERAEDAARQTRHRLPDAAHRVHPEVCDVSSLASLRDFTRTFRERHDALDVLVNNAGVMPDSREYSPDGVELTFATHVLAPWALIDELTGPLRRAAPSRVINVVSGGQYGQALPAGDPQSERDSYSPKKIYARTKRAELVITEQWADRLRDQGIHVYAMHPGWADTKGVRTWLPVFRMLTRPVIRTPDQGADTIVWLGSSDEPLGNSGSFWHDRRPRPTTYAAGPGKDDDITHAQLWQHVSSLAAR</sequence>
<dbReference type="PANTHER" id="PTHR44656:SF7">
    <property type="entry name" value="DEHYDROGENASE_REDUCTASE SDR FAMILY MEMBER 12"/>
    <property type="match status" value="1"/>
</dbReference>
<dbReference type="SUPFAM" id="SSF51735">
    <property type="entry name" value="NAD(P)-binding Rossmann-fold domains"/>
    <property type="match status" value="1"/>
</dbReference>
<dbReference type="InterPro" id="IPR002347">
    <property type="entry name" value="SDR_fam"/>
</dbReference>
<dbReference type="Proteomes" id="UP000236178">
    <property type="component" value="Unassembled WGS sequence"/>
</dbReference>